<evidence type="ECO:0000313" key="2">
    <source>
        <dbReference type="Proteomes" id="UP000219439"/>
    </source>
</evidence>
<sequence length="47" mass="5241">MGAPRPELSQTARLLIEGSYIAIYEPKSYGVFIVAVVYGGRKPENWL</sequence>
<dbReference type="Proteomes" id="UP000219439">
    <property type="component" value="Unassembled WGS sequence"/>
</dbReference>
<name>A0A285PCG0_9HYPH</name>
<organism evidence="1 2">
    <name type="scientific">Cohaesibacter gelatinilyticus</name>
    <dbReference type="NCBI Taxonomy" id="372072"/>
    <lineage>
        <taxon>Bacteria</taxon>
        <taxon>Pseudomonadati</taxon>
        <taxon>Pseudomonadota</taxon>
        <taxon>Alphaproteobacteria</taxon>
        <taxon>Hyphomicrobiales</taxon>
        <taxon>Cohaesibacteraceae</taxon>
    </lineage>
</organism>
<reference evidence="1 2" key="1">
    <citation type="submission" date="2017-09" db="EMBL/GenBank/DDBJ databases">
        <authorList>
            <person name="Ehlers B."/>
            <person name="Leendertz F.H."/>
        </authorList>
    </citation>
    <scope>NUCLEOTIDE SEQUENCE [LARGE SCALE GENOMIC DNA]</scope>
    <source>
        <strain evidence="1 2">DSM 18289</strain>
    </source>
</reference>
<keyword evidence="2" id="KW-1185">Reference proteome</keyword>
<dbReference type="EMBL" id="OBEL01000002">
    <property type="protein sequence ID" value="SNZ19430.1"/>
    <property type="molecule type" value="Genomic_DNA"/>
</dbReference>
<accession>A0A285PCG0</accession>
<dbReference type="Gene3D" id="3.30.2310.20">
    <property type="entry name" value="RelE-like"/>
    <property type="match status" value="1"/>
</dbReference>
<gene>
    <name evidence="1" type="ORF">SAMN06265368_2515</name>
</gene>
<proteinExistence type="predicted"/>
<evidence type="ECO:0000313" key="1">
    <source>
        <dbReference type="EMBL" id="SNZ19430.1"/>
    </source>
</evidence>
<dbReference type="AlphaFoldDB" id="A0A285PCG0"/>
<protein>
    <recommendedName>
        <fullName evidence="3">ParE toxin of type II toxin-antitoxin system, parDE</fullName>
    </recommendedName>
</protein>
<evidence type="ECO:0008006" key="3">
    <source>
        <dbReference type="Google" id="ProtNLM"/>
    </source>
</evidence>
<dbReference type="InterPro" id="IPR035093">
    <property type="entry name" value="RelE/ParE_toxin_dom_sf"/>
</dbReference>